<evidence type="ECO:0000313" key="3">
    <source>
        <dbReference type="Proteomes" id="UP001459277"/>
    </source>
</evidence>
<evidence type="ECO:0000313" key="2">
    <source>
        <dbReference type="EMBL" id="KAL0011662.1"/>
    </source>
</evidence>
<feature type="compositionally biased region" description="Basic and acidic residues" evidence="1">
    <location>
        <begin position="1"/>
        <end position="11"/>
    </location>
</feature>
<sequence length="88" mass="9650">MATRYSKDKYARVKSLKNEPLSQVTPGPKKHKLDEGKDETPTPLSLFGTPCSPTPSLKMMTFTPPTTRSKGKDKVGKSIWEDPSTALG</sequence>
<protein>
    <submittedName>
        <fullName evidence="2">Uncharacterized protein</fullName>
    </submittedName>
</protein>
<reference evidence="2 3" key="1">
    <citation type="submission" date="2024-01" db="EMBL/GenBank/DDBJ databases">
        <title>A telomere-to-telomere, gap-free genome of sweet tea (Lithocarpus litseifolius).</title>
        <authorList>
            <person name="Zhou J."/>
        </authorList>
    </citation>
    <scope>NUCLEOTIDE SEQUENCE [LARGE SCALE GENOMIC DNA]</scope>
    <source>
        <strain evidence="2">Zhou-2022a</strain>
        <tissue evidence="2">Leaf</tissue>
    </source>
</reference>
<gene>
    <name evidence="2" type="ORF">SO802_006770</name>
</gene>
<organism evidence="2 3">
    <name type="scientific">Lithocarpus litseifolius</name>
    <dbReference type="NCBI Taxonomy" id="425828"/>
    <lineage>
        <taxon>Eukaryota</taxon>
        <taxon>Viridiplantae</taxon>
        <taxon>Streptophyta</taxon>
        <taxon>Embryophyta</taxon>
        <taxon>Tracheophyta</taxon>
        <taxon>Spermatophyta</taxon>
        <taxon>Magnoliopsida</taxon>
        <taxon>eudicotyledons</taxon>
        <taxon>Gunneridae</taxon>
        <taxon>Pentapetalae</taxon>
        <taxon>rosids</taxon>
        <taxon>fabids</taxon>
        <taxon>Fagales</taxon>
        <taxon>Fagaceae</taxon>
        <taxon>Lithocarpus</taxon>
    </lineage>
</organism>
<feature type="compositionally biased region" description="Basic and acidic residues" evidence="1">
    <location>
        <begin position="70"/>
        <end position="80"/>
    </location>
</feature>
<name>A0AAW2DLU4_9ROSI</name>
<evidence type="ECO:0000256" key="1">
    <source>
        <dbReference type="SAM" id="MobiDB-lite"/>
    </source>
</evidence>
<comment type="caution">
    <text evidence="2">The sequence shown here is derived from an EMBL/GenBank/DDBJ whole genome shotgun (WGS) entry which is preliminary data.</text>
</comment>
<keyword evidence="3" id="KW-1185">Reference proteome</keyword>
<accession>A0AAW2DLU4</accession>
<dbReference type="EMBL" id="JAZDWU010000002">
    <property type="protein sequence ID" value="KAL0011662.1"/>
    <property type="molecule type" value="Genomic_DNA"/>
</dbReference>
<dbReference type="AlphaFoldDB" id="A0AAW2DLU4"/>
<dbReference type="Proteomes" id="UP001459277">
    <property type="component" value="Unassembled WGS sequence"/>
</dbReference>
<feature type="region of interest" description="Disordered" evidence="1">
    <location>
        <begin position="1"/>
        <end position="88"/>
    </location>
</feature>
<proteinExistence type="predicted"/>